<dbReference type="KEGG" id="mmir:HLA87_02515"/>
<dbReference type="AlphaFoldDB" id="A0A6M4JC35"/>
<protein>
    <submittedName>
        <fullName evidence="1">Uncharacterized protein</fullName>
    </submittedName>
</protein>
<dbReference type="SUPFAM" id="SSF50151">
    <property type="entry name" value="SacY-like RNA-binding domain"/>
    <property type="match status" value="1"/>
</dbReference>
<dbReference type="InterPro" id="IPR036650">
    <property type="entry name" value="CAT_RNA-bd_dom_sf"/>
</dbReference>
<reference evidence="1 2" key="1">
    <citation type="submission" date="2020-05" db="EMBL/GenBank/DDBJ databases">
        <title>Novel Mycoplasma species detected in Mirounga angustirostris (northern elephant seal) from the USA.</title>
        <authorList>
            <person name="Volokhov D.V."/>
        </authorList>
    </citation>
    <scope>NUCLEOTIDE SEQUENCE [LARGE SCALE GENOMIC DNA]</scope>
    <source>
        <strain evidence="1 2">Mirounga ES2806-GEN</strain>
    </source>
</reference>
<proteinExistence type="predicted"/>
<dbReference type="EMBL" id="CP053096">
    <property type="protein sequence ID" value="QJR43647.1"/>
    <property type="molecule type" value="Genomic_DNA"/>
</dbReference>
<keyword evidence="2" id="KW-1185">Reference proteome</keyword>
<dbReference type="GO" id="GO:0003723">
    <property type="term" value="F:RNA binding"/>
    <property type="evidence" value="ECO:0007669"/>
    <property type="project" value="InterPro"/>
</dbReference>
<accession>A0A6M4JC35</accession>
<sequence>MTEMKSKNMQIKIQEICNSRVKLVDCDNNVYDGFLTIDYHHFKVAIINLNNGVVYSFNKTNIKKIIWPSGVSFTTKQLDLALLENLKNWFAHINKEMEKHEN</sequence>
<gene>
    <name evidence="1" type="ORF">HLA87_02515</name>
</gene>
<dbReference type="Proteomes" id="UP000500686">
    <property type="component" value="Chromosome"/>
</dbReference>
<organism evidence="1 2">
    <name type="scientific">Mycoplasma miroungigenitalium</name>
    <dbReference type="NCBI Taxonomy" id="754515"/>
    <lineage>
        <taxon>Bacteria</taxon>
        <taxon>Bacillati</taxon>
        <taxon>Mycoplasmatota</taxon>
        <taxon>Mollicutes</taxon>
        <taxon>Mycoplasmataceae</taxon>
        <taxon>Mycoplasma</taxon>
    </lineage>
</organism>
<evidence type="ECO:0000313" key="1">
    <source>
        <dbReference type="EMBL" id="QJR43647.1"/>
    </source>
</evidence>
<name>A0A6M4JC35_9MOLU</name>
<evidence type="ECO:0000313" key="2">
    <source>
        <dbReference type="Proteomes" id="UP000500686"/>
    </source>
</evidence>